<dbReference type="AlphaFoldDB" id="A0A820PYB3"/>
<comment type="caution">
    <text evidence="2">The sequence shown here is derived from an EMBL/GenBank/DDBJ whole genome shotgun (WGS) entry which is preliminary data.</text>
</comment>
<evidence type="ECO:0000256" key="1">
    <source>
        <dbReference type="PROSITE-ProRule" id="PRU00103"/>
    </source>
</evidence>
<feature type="repeat" description="HEAT" evidence="1">
    <location>
        <begin position="47"/>
        <end position="84"/>
    </location>
</feature>
<dbReference type="InterPro" id="IPR011989">
    <property type="entry name" value="ARM-like"/>
</dbReference>
<evidence type="ECO:0000313" key="3">
    <source>
        <dbReference type="Proteomes" id="UP000663842"/>
    </source>
</evidence>
<reference evidence="2" key="1">
    <citation type="submission" date="2021-02" db="EMBL/GenBank/DDBJ databases">
        <authorList>
            <person name="Nowell W R."/>
        </authorList>
    </citation>
    <scope>NUCLEOTIDE SEQUENCE</scope>
</reference>
<feature type="non-terminal residue" evidence="2">
    <location>
        <position position="1"/>
    </location>
</feature>
<dbReference type="InterPro" id="IPR016024">
    <property type="entry name" value="ARM-type_fold"/>
</dbReference>
<dbReference type="Proteomes" id="UP000663842">
    <property type="component" value="Unassembled WGS sequence"/>
</dbReference>
<protein>
    <recommendedName>
        <fullName evidence="4">HEAT repeat domain-containing protein</fullName>
    </recommendedName>
</protein>
<gene>
    <name evidence="2" type="ORF">UXM345_LOCUS38530</name>
</gene>
<proteinExistence type="predicted"/>
<accession>A0A820PYB3</accession>
<dbReference type="SUPFAM" id="SSF48371">
    <property type="entry name" value="ARM repeat"/>
    <property type="match status" value="1"/>
</dbReference>
<organism evidence="2 3">
    <name type="scientific">Rotaria magnacalcarata</name>
    <dbReference type="NCBI Taxonomy" id="392030"/>
    <lineage>
        <taxon>Eukaryota</taxon>
        <taxon>Metazoa</taxon>
        <taxon>Spiralia</taxon>
        <taxon>Gnathifera</taxon>
        <taxon>Rotifera</taxon>
        <taxon>Eurotatoria</taxon>
        <taxon>Bdelloidea</taxon>
        <taxon>Philodinida</taxon>
        <taxon>Philodinidae</taxon>
        <taxon>Rotaria</taxon>
    </lineage>
</organism>
<evidence type="ECO:0000313" key="2">
    <source>
        <dbReference type="EMBL" id="CAF4412048.1"/>
    </source>
</evidence>
<dbReference type="PROSITE" id="PS50077">
    <property type="entry name" value="HEAT_REPEAT"/>
    <property type="match status" value="1"/>
</dbReference>
<name>A0A820PYB3_9BILA</name>
<sequence length="90" mass="9500">AARNEVITVLVNAVRDGNAVRFGYDNVRGRACETLGKLGERAATNEVIAALVNAMRDDDGDVRLGACKALGILGERAATNEVIDAMVNEV</sequence>
<dbReference type="Pfam" id="PF13646">
    <property type="entry name" value="HEAT_2"/>
    <property type="match status" value="1"/>
</dbReference>
<evidence type="ECO:0008006" key="4">
    <source>
        <dbReference type="Google" id="ProtNLM"/>
    </source>
</evidence>
<dbReference type="InterPro" id="IPR021133">
    <property type="entry name" value="HEAT_type_2"/>
</dbReference>
<dbReference type="EMBL" id="CAJOBF010028293">
    <property type="protein sequence ID" value="CAF4412048.1"/>
    <property type="molecule type" value="Genomic_DNA"/>
</dbReference>
<dbReference type="Gene3D" id="1.25.10.10">
    <property type="entry name" value="Leucine-rich Repeat Variant"/>
    <property type="match status" value="1"/>
</dbReference>